<evidence type="ECO:0000256" key="7">
    <source>
        <dbReference type="SAM" id="MobiDB-lite"/>
    </source>
</evidence>
<comment type="subcellular location">
    <subcellularLocation>
        <location evidence="1">Membrane</location>
        <topology evidence="1">Multi-pass membrane protein</topology>
    </subcellularLocation>
</comment>
<gene>
    <name evidence="9" type="ORF">IF1G_00658</name>
</gene>
<feature type="transmembrane region" description="Helical" evidence="8">
    <location>
        <begin position="295"/>
        <end position="319"/>
    </location>
</feature>
<dbReference type="EMBL" id="SPUK01000001">
    <property type="protein sequence ID" value="TQW00727.1"/>
    <property type="molecule type" value="Genomic_DNA"/>
</dbReference>
<feature type="transmembrane region" description="Helical" evidence="8">
    <location>
        <begin position="422"/>
        <end position="442"/>
    </location>
</feature>
<proteinExistence type="predicted"/>
<protein>
    <submittedName>
        <fullName evidence="9">Cation transporter</fullName>
    </submittedName>
</protein>
<dbReference type="PANTHER" id="PTHR31064:SF37">
    <property type="entry name" value="TRANSPORTER, PUTATIVE (EUROFUNG)-RELATED"/>
    <property type="match status" value="1"/>
</dbReference>
<feature type="transmembrane region" description="Helical" evidence="8">
    <location>
        <begin position="264"/>
        <end position="283"/>
    </location>
</feature>
<keyword evidence="5" id="KW-0406">Ion transport</keyword>
<feature type="compositionally biased region" description="Basic and acidic residues" evidence="7">
    <location>
        <begin position="143"/>
        <end position="156"/>
    </location>
</feature>
<dbReference type="InterPro" id="IPR003445">
    <property type="entry name" value="Cat_transpt"/>
</dbReference>
<dbReference type="GO" id="GO:0030007">
    <property type="term" value="P:intracellular potassium ion homeostasis"/>
    <property type="evidence" value="ECO:0007669"/>
    <property type="project" value="TreeGrafter"/>
</dbReference>
<evidence type="ECO:0000256" key="8">
    <source>
        <dbReference type="SAM" id="Phobius"/>
    </source>
</evidence>
<feature type="transmembrane region" description="Helical" evidence="8">
    <location>
        <begin position="623"/>
        <end position="643"/>
    </location>
</feature>
<evidence type="ECO:0000313" key="10">
    <source>
        <dbReference type="Proteomes" id="UP000315783"/>
    </source>
</evidence>
<feature type="transmembrane region" description="Helical" evidence="8">
    <location>
        <begin position="395"/>
        <end position="416"/>
    </location>
</feature>
<keyword evidence="2" id="KW-0813">Transport</keyword>
<evidence type="ECO:0000256" key="4">
    <source>
        <dbReference type="ARBA" id="ARBA00022989"/>
    </source>
</evidence>
<dbReference type="GO" id="GO:0140107">
    <property type="term" value="F:high-affinity potassium ion transmembrane transporter activity"/>
    <property type="evidence" value="ECO:0007669"/>
    <property type="project" value="TreeGrafter"/>
</dbReference>
<name>A0A545VG76_9HYPO</name>
<evidence type="ECO:0000256" key="5">
    <source>
        <dbReference type="ARBA" id="ARBA00023065"/>
    </source>
</evidence>
<organism evidence="9 10">
    <name type="scientific">Cordyceps javanica</name>
    <dbReference type="NCBI Taxonomy" id="43265"/>
    <lineage>
        <taxon>Eukaryota</taxon>
        <taxon>Fungi</taxon>
        <taxon>Dikarya</taxon>
        <taxon>Ascomycota</taxon>
        <taxon>Pezizomycotina</taxon>
        <taxon>Sordariomycetes</taxon>
        <taxon>Hypocreomycetidae</taxon>
        <taxon>Hypocreales</taxon>
        <taxon>Cordycipitaceae</taxon>
        <taxon>Cordyceps</taxon>
    </lineage>
</organism>
<evidence type="ECO:0000256" key="2">
    <source>
        <dbReference type="ARBA" id="ARBA00022448"/>
    </source>
</evidence>
<dbReference type="InterPro" id="IPR051143">
    <property type="entry name" value="TrkH_K-transport"/>
</dbReference>
<dbReference type="GO" id="GO:0005886">
    <property type="term" value="C:plasma membrane"/>
    <property type="evidence" value="ECO:0007669"/>
    <property type="project" value="TreeGrafter"/>
</dbReference>
<comment type="caution">
    <text evidence="9">The sequence shown here is derived from an EMBL/GenBank/DDBJ whole genome shotgun (WGS) entry which is preliminary data.</text>
</comment>
<keyword evidence="6 8" id="KW-0472">Membrane</keyword>
<feature type="transmembrane region" description="Helical" evidence="8">
    <location>
        <begin position="572"/>
        <end position="590"/>
    </location>
</feature>
<feature type="transmembrane region" description="Helical" evidence="8">
    <location>
        <begin position="363"/>
        <end position="383"/>
    </location>
</feature>
<feature type="transmembrane region" description="Helical" evidence="8">
    <location>
        <begin position="229"/>
        <end position="249"/>
    </location>
</feature>
<feature type="region of interest" description="Disordered" evidence="7">
    <location>
        <begin position="186"/>
        <end position="205"/>
    </location>
</feature>
<sequence>MGTLASLHSTSRRRRRRHRPAVNFITIHYAYFVVVCLLGSVVFWASSSPRGSISYVDSLFVVVSAMTEAGLNTVNLSAMTGWQQTILFLLIMLGGTIWVSIWTVVARKHVSRRRLVRASQRLVGAACPAREDLLRVVAPDQGAVRERSSSGSERHGTPPCPHHTALWHRSAPGAVDSDTAQSRAACSRPCSLQQEPSRPNSEEDGLYGMKSEPVCGCEYRALELLSIVVPLYFLLWQLLGCLGLGAWMYHHMPGTALANGINPWWLGVFNGVSAFNNSGMSLLDSNMMPFQEAYFVLITMGLMILAGNTAYPIFLRLIFWLSLKLLDLTTEASVCQDTKLAIKVLLEDPRRVYTNLFPSRPTWWLSFMLVCLNTIDWVLFELLNLNNPVIGRIPVGPRILVGLFQALAVRSGGFYVVPIAQISIGVQFIYVVMMYISVYPVVITMRQSSVYTHSLGDVVGSDSHDASRADLHGLDNAVSHPVEKQGLATGHEAYPPVAASSDQTSWRARLGNLQPTTANGQPASQNQVRPEEERPSCHARLFSIQEAPPAATYGGHLRFIHQQIHGQLAKDIWWLVLAVLLIVIIESSQFDADPINHSVFNVIFEVASAYGTVGISVGTPNGAYSFAGTWFTGSKLILCLVMLRGRHRGLPTALDHAIRLPQQHSNCSQNVIEDKQMGTKQK</sequence>
<feature type="region of interest" description="Disordered" evidence="7">
    <location>
        <begin position="513"/>
        <end position="535"/>
    </location>
</feature>
<dbReference type="PANTHER" id="PTHR31064">
    <property type="entry name" value="POTASSIUM TRANSPORT PROTEIN DDB_G0292412-RELATED"/>
    <property type="match status" value="1"/>
</dbReference>
<feature type="transmembrane region" description="Helical" evidence="8">
    <location>
        <begin position="86"/>
        <end position="105"/>
    </location>
</feature>
<keyword evidence="4 8" id="KW-1133">Transmembrane helix</keyword>
<keyword evidence="10" id="KW-1185">Reference proteome</keyword>
<dbReference type="Proteomes" id="UP000315783">
    <property type="component" value="Unassembled WGS sequence"/>
</dbReference>
<dbReference type="AlphaFoldDB" id="A0A545VG76"/>
<evidence type="ECO:0000256" key="3">
    <source>
        <dbReference type="ARBA" id="ARBA00022692"/>
    </source>
</evidence>
<feature type="compositionally biased region" description="Polar residues" evidence="7">
    <location>
        <begin position="513"/>
        <end position="528"/>
    </location>
</feature>
<dbReference type="STRING" id="43265.A0A545VG76"/>
<feature type="region of interest" description="Disordered" evidence="7">
    <location>
        <begin position="142"/>
        <end position="163"/>
    </location>
</feature>
<evidence type="ECO:0000256" key="6">
    <source>
        <dbReference type="ARBA" id="ARBA00023136"/>
    </source>
</evidence>
<dbReference type="GO" id="GO:1990573">
    <property type="term" value="P:potassium ion import across plasma membrane"/>
    <property type="evidence" value="ECO:0007669"/>
    <property type="project" value="TreeGrafter"/>
</dbReference>
<accession>A0A545VG76</accession>
<dbReference type="Pfam" id="PF02386">
    <property type="entry name" value="TrkH"/>
    <property type="match status" value="1"/>
</dbReference>
<keyword evidence="3 8" id="KW-0812">Transmembrane</keyword>
<reference evidence="9 10" key="1">
    <citation type="journal article" date="2019" name="Appl. Microbiol. Biotechnol.">
        <title>Genome sequence of Isaria javanica and comparative genome analysis insights into family S53 peptidase evolution in fungal entomopathogens.</title>
        <authorList>
            <person name="Lin R."/>
            <person name="Zhang X."/>
            <person name="Xin B."/>
            <person name="Zou M."/>
            <person name="Gao Y."/>
            <person name="Qin F."/>
            <person name="Hu Q."/>
            <person name="Xie B."/>
            <person name="Cheng X."/>
        </authorList>
    </citation>
    <scope>NUCLEOTIDE SEQUENCE [LARGE SCALE GENOMIC DNA]</scope>
    <source>
        <strain evidence="9 10">IJ1G</strain>
    </source>
</reference>
<evidence type="ECO:0000313" key="9">
    <source>
        <dbReference type="EMBL" id="TQW00727.1"/>
    </source>
</evidence>
<evidence type="ECO:0000256" key="1">
    <source>
        <dbReference type="ARBA" id="ARBA00004141"/>
    </source>
</evidence>
<feature type="compositionally biased region" description="Polar residues" evidence="7">
    <location>
        <begin position="186"/>
        <end position="199"/>
    </location>
</feature>
<feature type="transmembrane region" description="Helical" evidence="8">
    <location>
        <begin position="21"/>
        <end position="45"/>
    </location>
</feature>